<organism evidence="2 3">
    <name type="scientific">Carpinus fangiana</name>
    <dbReference type="NCBI Taxonomy" id="176857"/>
    <lineage>
        <taxon>Eukaryota</taxon>
        <taxon>Viridiplantae</taxon>
        <taxon>Streptophyta</taxon>
        <taxon>Embryophyta</taxon>
        <taxon>Tracheophyta</taxon>
        <taxon>Spermatophyta</taxon>
        <taxon>Magnoliopsida</taxon>
        <taxon>eudicotyledons</taxon>
        <taxon>Gunneridae</taxon>
        <taxon>Pentapetalae</taxon>
        <taxon>rosids</taxon>
        <taxon>fabids</taxon>
        <taxon>Fagales</taxon>
        <taxon>Betulaceae</taxon>
        <taxon>Carpinus</taxon>
    </lineage>
</organism>
<gene>
    <name evidence="2" type="ORF">FH972_012712</name>
</gene>
<sequence>MSLHIQVEFPNHFKKYNRLRNSKRKPFSALKYLRNERSSSEEKCSMKIGHSTITLRLENHSFLKQRDSSKSRELARKFNKNQLQVLTQHFHEQKNNSMRKPTTKGKVQTYE</sequence>
<dbReference type="EMBL" id="CM017325">
    <property type="protein sequence ID" value="KAE8055901.1"/>
    <property type="molecule type" value="Genomic_DNA"/>
</dbReference>
<dbReference type="AlphaFoldDB" id="A0A5N6R5K1"/>
<accession>A0A5N6R5K1</accession>
<evidence type="ECO:0000313" key="2">
    <source>
        <dbReference type="EMBL" id="KAE8055901.1"/>
    </source>
</evidence>
<feature type="region of interest" description="Disordered" evidence="1">
    <location>
        <begin position="89"/>
        <end position="111"/>
    </location>
</feature>
<name>A0A5N6R5K1_9ROSI</name>
<evidence type="ECO:0000256" key="1">
    <source>
        <dbReference type="SAM" id="MobiDB-lite"/>
    </source>
</evidence>
<evidence type="ECO:0000313" key="3">
    <source>
        <dbReference type="Proteomes" id="UP000327013"/>
    </source>
</evidence>
<reference evidence="2 3" key="1">
    <citation type="submission" date="2019-06" db="EMBL/GenBank/DDBJ databases">
        <title>A chromosomal-level reference genome of Carpinus fangiana (Coryloideae, Betulaceae).</title>
        <authorList>
            <person name="Yang X."/>
            <person name="Wang Z."/>
            <person name="Zhang L."/>
            <person name="Hao G."/>
            <person name="Liu J."/>
            <person name="Yang Y."/>
        </authorList>
    </citation>
    <scope>NUCLEOTIDE SEQUENCE [LARGE SCALE GENOMIC DNA]</scope>
    <source>
        <strain evidence="2">Cfa_2016G</strain>
        <tissue evidence="2">Leaf</tissue>
    </source>
</reference>
<dbReference type="Proteomes" id="UP000327013">
    <property type="component" value="Chromosome 5"/>
</dbReference>
<proteinExistence type="predicted"/>
<keyword evidence="3" id="KW-1185">Reference proteome</keyword>
<protein>
    <submittedName>
        <fullName evidence="2">Uncharacterized protein</fullName>
    </submittedName>
</protein>